<name>T1ATY4_9ZZZZ</name>
<organism evidence="1">
    <name type="scientific">mine drainage metagenome</name>
    <dbReference type="NCBI Taxonomy" id="410659"/>
    <lineage>
        <taxon>unclassified sequences</taxon>
        <taxon>metagenomes</taxon>
        <taxon>ecological metagenomes</taxon>
    </lineage>
</organism>
<proteinExistence type="predicted"/>
<evidence type="ECO:0000313" key="1">
    <source>
        <dbReference type="EMBL" id="EQD44109.1"/>
    </source>
</evidence>
<feature type="non-terminal residue" evidence="1">
    <location>
        <position position="407"/>
    </location>
</feature>
<comment type="caution">
    <text evidence="1">The sequence shown here is derived from an EMBL/GenBank/DDBJ whole genome shotgun (WGS) entry which is preliminary data.</text>
</comment>
<dbReference type="AlphaFoldDB" id="T1ATY4"/>
<gene>
    <name evidence="1" type="ORF">B1B_13641</name>
</gene>
<feature type="non-terminal residue" evidence="1">
    <location>
        <position position="1"/>
    </location>
</feature>
<reference evidence="1" key="1">
    <citation type="submission" date="2013-08" db="EMBL/GenBank/DDBJ databases">
        <authorList>
            <person name="Mendez C."/>
            <person name="Richter M."/>
            <person name="Ferrer M."/>
            <person name="Sanchez J."/>
        </authorList>
    </citation>
    <scope>NUCLEOTIDE SEQUENCE</scope>
</reference>
<dbReference type="EMBL" id="AUZY01008984">
    <property type="protein sequence ID" value="EQD44109.1"/>
    <property type="molecule type" value="Genomic_DNA"/>
</dbReference>
<accession>T1ATY4</accession>
<sequence>AAALIMRDACGRLIPLHPEIFDRLYSDWSTLAKFQRTRGVLRLMATVIHSLWQQGDRAPLILPASIPIADARVQFELTRYLSDNWTPILAKDVDGPDALPLKLDGEQPNLGKFSAARRVARTIYIGSAPLGGSTHRGLEDRRIKLGCVMPGESPAVFGDALRRLAAAATYLYQDGTRFWYDTQPTVTKLAEDRAEQLRREPDKVAEALEARLREMLRVRGDFAGVHLWPRTSADLPDALEARLVVLSAEQPYSKEPGSPAEVAARILLEARGNTPRLYRNTLLFLAADKARLQDLDEALCRFLAWSEILAQQELLNLSPHQVRQAEVQTHSADSTVAARLPETYQWLLVPEQLTPQSAIEWKAVRLTGTEPLAERASKKLRHDEALLQSLGATVLRRHLDGVPLWHG</sequence>
<protein>
    <submittedName>
        <fullName evidence="1">Uncharacterized protein</fullName>
    </submittedName>
</protein>
<reference evidence="1" key="2">
    <citation type="journal article" date="2014" name="ISME J.">
        <title>Microbial stratification in low pH oxic and suboxic macroscopic growths along an acid mine drainage.</title>
        <authorList>
            <person name="Mendez-Garcia C."/>
            <person name="Mesa V."/>
            <person name="Sprenger R.R."/>
            <person name="Richter M."/>
            <person name="Diez M.S."/>
            <person name="Solano J."/>
            <person name="Bargiela R."/>
            <person name="Golyshina O.V."/>
            <person name="Manteca A."/>
            <person name="Ramos J.L."/>
            <person name="Gallego J.R."/>
            <person name="Llorente I."/>
            <person name="Martins Dos Santos V.A."/>
            <person name="Jensen O.N."/>
            <person name="Pelaez A.I."/>
            <person name="Sanchez J."/>
            <person name="Ferrer M."/>
        </authorList>
    </citation>
    <scope>NUCLEOTIDE SEQUENCE</scope>
</reference>